<dbReference type="Proteomes" id="UP000315295">
    <property type="component" value="Unassembled WGS sequence"/>
</dbReference>
<name>A0A540LBG9_MALBA</name>
<evidence type="ECO:0000313" key="2">
    <source>
        <dbReference type="Proteomes" id="UP000315295"/>
    </source>
</evidence>
<comment type="caution">
    <text evidence="1">The sequence shown here is derived from an EMBL/GenBank/DDBJ whole genome shotgun (WGS) entry which is preliminary data.</text>
</comment>
<keyword evidence="2" id="KW-1185">Reference proteome</keyword>
<dbReference type="AlphaFoldDB" id="A0A540LBG9"/>
<sequence>MPADEESTVLVGLPNTGLPVPALHQNGHCYSISYTTFMAARVMWTPGLHVDLMFKCFFGLNACCFHDYQS</sequence>
<accession>A0A540LBG9</accession>
<protein>
    <submittedName>
        <fullName evidence="1">Uncharacterized protein</fullName>
    </submittedName>
</protein>
<gene>
    <name evidence="1" type="ORF">C1H46_030850</name>
</gene>
<reference evidence="1 2" key="1">
    <citation type="journal article" date="2019" name="G3 (Bethesda)">
        <title>Sequencing of a Wild Apple (Malus baccata) Genome Unravels the Differences Between Cultivated and Wild Apple Species Regarding Disease Resistance and Cold Tolerance.</title>
        <authorList>
            <person name="Chen X."/>
        </authorList>
    </citation>
    <scope>NUCLEOTIDE SEQUENCE [LARGE SCALE GENOMIC DNA]</scope>
    <source>
        <strain evidence="2">cv. Shandingzi</strain>
        <tissue evidence="1">Leaves</tissue>
    </source>
</reference>
<dbReference type="EMBL" id="VIEB01000672">
    <property type="protein sequence ID" value="TQD83612.1"/>
    <property type="molecule type" value="Genomic_DNA"/>
</dbReference>
<proteinExistence type="predicted"/>
<evidence type="ECO:0000313" key="1">
    <source>
        <dbReference type="EMBL" id="TQD83612.1"/>
    </source>
</evidence>
<organism evidence="1 2">
    <name type="scientific">Malus baccata</name>
    <name type="common">Siberian crab apple</name>
    <name type="synonym">Pyrus baccata</name>
    <dbReference type="NCBI Taxonomy" id="106549"/>
    <lineage>
        <taxon>Eukaryota</taxon>
        <taxon>Viridiplantae</taxon>
        <taxon>Streptophyta</taxon>
        <taxon>Embryophyta</taxon>
        <taxon>Tracheophyta</taxon>
        <taxon>Spermatophyta</taxon>
        <taxon>Magnoliopsida</taxon>
        <taxon>eudicotyledons</taxon>
        <taxon>Gunneridae</taxon>
        <taxon>Pentapetalae</taxon>
        <taxon>rosids</taxon>
        <taxon>fabids</taxon>
        <taxon>Rosales</taxon>
        <taxon>Rosaceae</taxon>
        <taxon>Amygdaloideae</taxon>
        <taxon>Maleae</taxon>
        <taxon>Malus</taxon>
    </lineage>
</organism>